<organism evidence="2 3">
    <name type="scientific">Acanthoscelides obtectus</name>
    <name type="common">Bean weevil</name>
    <name type="synonym">Bruchus obtectus</name>
    <dbReference type="NCBI Taxonomy" id="200917"/>
    <lineage>
        <taxon>Eukaryota</taxon>
        <taxon>Metazoa</taxon>
        <taxon>Ecdysozoa</taxon>
        <taxon>Arthropoda</taxon>
        <taxon>Hexapoda</taxon>
        <taxon>Insecta</taxon>
        <taxon>Pterygota</taxon>
        <taxon>Neoptera</taxon>
        <taxon>Endopterygota</taxon>
        <taxon>Coleoptera</taxon>
        <taxon>Polyphaga</taxon>
        <taxon>Cucujiformia</taxon>
        <taxon>Chrysomeloidea</taxon>
        <taxon>Chrysomelidae</taxon>
        <taxon>Bruchinae</taxon>
        <taxon>Bruchini</taxon>
        <taxon>Acanthoscelides</taxon>
    </lineage>
</organism>
<accession>A0A9P0L1W9</accession>
<comment type="caution">
    <text evidence="2">The sequence shown here is derived from an EMBL/GenBank/DDBJ whole genome shotgun (WGS) entry which is preliminary data.</text>
</comment>
<dbReference type="Proteomes" id="UP001152888">
    <property type="component" value="Unassembled WGS sequence"/>
</dbReference>
<name>A0A9P0L1W9_ACAOB</name>
<reference evidence="2" key="1">
    <citation type="submission" date="2022-03" db="EMBL/GenBank/DDBJ databases">
        <authorList>
            <person name="Sayadi A."/>
        </authorList>
    </citation>
    <scope>NUCLEOTIDE SEQUENCE</scope>
</reference>
<keyword evidence="3" id="KW-1185">Reference proteome</keyword>
<dbReference type="OrthoDB" id="10453145at2759"/>
<sequence length="222" mass="26246">MQETGATNHEFDYESLVQRLLLLLKNVEESDDNKQAYVKLINQDYDEYMKLWKELQEKINKRLEVKLDLKKNLDQVNAMVLMNQDINQKLQEELAKNDGFRDEMKTYAKNLKSKKVEMDEELDDLKLRYEGVMLQKMIEDEEKELEMFCQTHKRLEQTLEKQLTGLSKFPSILPLSQLADELRLKPEENIKDLNGKIASTEGEIQSIIRELDKKVAMLQDFQ</sequence>
<evidence type="ECO:0000256" key="1">
    <source>
        <dbReference type="SAM" id="Coils"/>
    </source>
</evidence>
<dbReference type="EMBL" id="CAKOFQ010006991">
    <property type="protein sequence ID" value="CAH1986058.1"/>
    <property type="molecule type" value="Genomic_DNA"/>
</dbReference>
<proteinExistence type="predicted"/>
<protein>
    <submittedName>
        <fullName evidence="2">Uncharacterized protein</fullName>
    </submittedName>
</protein>
<gene>
    <name evidence="2" type="ORF">ACAOBT_LOCUS17035</name>
</gene>
<keyword evidence="1" id="KW-0175">Coiled coil</keyword>
<dbReference type="AlphaFoldDB" id="A0A9P0L1W9"/>
<feature type="coiled-coil region" evidence="1">
    <location>
        <begin position="83"/>
        <end position="158"/>
    </location>
</feature>
<evidence type="ECO:0000313" key="3">
    <source>
        <dbReference type="Proteomes" id="UP001152888"/>
    </source>
</evidence>
<evidence type="ECO:0000313" key="2">
    <source>
        <dbReference type="EMBL" id="CAH1986058.1"/>
    </source>
</evidence>